<dbReference type="Gene3D" id="3.20.20.70">
    <property type="entry name" value="Aldolase class I"/>
    <property type="match status" value="1"/>
</dbReference>
<evidence type="ECO:0000259" key="10">
    <source>
        <dbReference type="PROSITE" id="PS51918"/>
    </source>
</evidence>
<dbReference type="SMART" id="SM00729">
    <property type="entry name" value="Elp3"/>
    <property type="match status" value="1"/>
</dbReference>
<sequence length="411" mass="47722">MKNRMVENRNPIGIYIHIPFCEAKCAYCDFLSGPSSNENKKRYVDALIEQIKEYSYLNEEYYIRTIFIGGGTPSSIDPMDIRRILGMVYEVFEIENIYSGDENTKQTLQDNNKIEITIEANPGTLTKDKLLIYKEAGINRISMGLQSVNDKELKLLGRIHTYDQFEENYHLVRKSGFTNINIDLMSALPGQTIDTWERTLKTIIELNPEHISAYSLIIEESTPFFERYADGSELPAEEEDRQMYYLTKKLLREAGYERYEISNYAKPGFESKHNSSYWERIDYIGFGLGASSCLNNTRFHNEEDLALYIEEGIGVQKENSVSFNGRFARKESQQLTLKEQMEECMFLGLRMMKGVDLNQFEQQFEVQFDKVYGKIVKEMVSDGLLVIKDHHLILTERGIDLSNYVMSEFLL</sequence>
<protein>
    <recommendedName>
        <fullName evidence="2 9">Heme chaperone HemW</fullName>
    </recommendedName>
</protein>
<dbReference type="Pfam" id="PF04055">
    <property type="entry name" value="Radical_SAM"/>
    <property type="match status" value="1"/>
</dbReference>
<comment type="similarity">
    <text evidence="1">Belongs to the anaerobic coproporphyrinogen-III oxidase family. HemW subfamily.</text>
</comment>
<dbReference type="STRING" id="1120996.SAMN02746066_02621"/>
<evidence type="ECO:0000256" key="2">
    <source>
        <dbReference type="ARBA" id="ARBA00017228"/>
    </source>
</evidence>
<dbReference type="SFLD" id="SFLDG01065">
    <property type="entry name" value="anaerobic_coproporphyrinogen-I"/>
    <property type="match status" value="1"/>
</dbReference>
<organism evidence="11 12">
    <name type="scientific">Anaerosporobacter mobilis DSM 15930</name>
    <dbReference type="NCBI Taxonomy" id="1120996"/>
    <lineage>
        <taxon>Bacteria</taxon>
        <taxon>Bacillati</taxon>
        <taxon>Bacillota</taxon>
        <taxon>Clostridia</taxon>
        <taxon>Lachnospirales</taxon>
        <taxon>Lachnospiraceae</taxon>
        <taxon>Anaerosporobacter</taxon>
    </lineage>
</organism>
<dbReference type="InterPro" id="IPR013785">
    <property type="entry name" value="Aldolase_TIM"/>
</dbReference>
<keyword evidence="6 9" id="KW-0408">Iron</keyword>
<accession>A0A1M7K9Z4</accession>
<dbReference type="SFLD" id="SFLDG01082">
    <property type="entry name" value="B12-binding_domain_containing"/>
    <property type="match status" value="1"/>
</dbReference>
<dbReference type="SUPFAM" id="SSF102114">
    <property type="entry name" value="Radical SAM enzymes"/>
    <property type="match status" value="1"/>
</dbReference>
<dbReference type="InterPro" id="IPR034505">
    <property type="entry name" value="Coproporphyrinogen-III_oxidase"/>
</dbReference>
<dbReference type="EMBL" id="FRCP01000013">
    <property type="protein sequence ID" value="SHM62058.1"/>
    <property type="molecule type" value="Genomic_DNA"/>
</dbReference>
<proteinExistence type="inferred from homology"/>
<dbReference type="InterPro" id="IPR010723">
    <property type="entry name" value="HemN_C"/>
</dbReference>
<comment type="subcellular location">
    <subcellularLocation>
        <location evidence="9">Cytoplasm</location>
    </subcellularLocation>
</comment>
<dbReference type="GO" id="GO:0046872">
    <property type="term" value="F:metal ion binding"/>
    <property type="evidence" value="ECO:0007669"/>
    <property type="project" value="UniProtKB-UniRule"/>
</dbReference>
<dbReference type="Proteomes" id="UP000184038">
    <property type="component" value="Unassembled WGS sequence"/>
</dbReference>
<feature type="domain" description="Radical SAM core" evidence="10">
    <location>
        <begin position="6"/>
        <end position="257"/>
    </location>
</feature>
<dbReference type="InterPro" id="IPR058240">
    <property type="entry name" value="rSAM_sf"/>
</dbReference>
<evidence type="ECO:0000256" key="8">
    <source>
        <dbReference type="ARBA" id="ARBA00023186"/>
    </source>
</evidence>
<dbReference type="PROSITE" id="PS51918">
    <property type="entry name" value="RADICAL_SAM"/>
    <property type="match status" value="1"/>
</dbReference>
<keyword evidence="12" id="KW-1185">Reference proteome</keyword>
<dbReference type="NCBIfam" id="TIGR00539">
    <property type="entry name" value="hemN_rel"/>
    <property type="match status" value="1"/>
</dbReference>
<evidence type="ECO:0000256" key="7">
    <source>
        <dbReference type="ARBA" id="ARBA00023014"/>
    </source>
</evidence>
<dbReference type="InterPro" id="IPR007197">
    <property type="entry name" value="rSAM"/>
</dbReference>
<keyword evidence="9" id="KW-0963">Cytoplasm</keyword>
<comment type="function">
    <text evidence="9">Probably acts as a heme chaperone, transferring heme to an unknown acceptor. Binds one molecule of heme per monomer, possibly covalently. Binds 1 [4Fe-4S] cluster. The cluster is coordinated with 3 cysteines and an exchangeable S-adenosyl-L-methionine.</text>
</comment>
<dbReference type="AlphaFoldDB" id="A0A1M7K9Z4"/>
<keyword evidence="3 9" id="KW-0349">Heme</keyword>
<gene>
    <name evidence="11" type="ORF">SAMN02746066_02621</name>
</gene>
<dbReference type="GO" id="GO:0004109">
    <property type="term" value="F:coproporphyrinogen oxidase activity"/>
    <property type="evidence" value="ECO:0007669"/>
    <property type="project" value="InterPro"/>
</dbReference>
<dbReference type="GO" id="GO:0051539">
    <property type="term" value="F:4 iron, 4 sulfur cluster binding"/>
    <property type="evidence" value="ECO:0007669"/>
    <property type="project" value="UniProtKB-UniRule"/>
</dbReference>
<evidence type="ECO:0000256" key="5">
    <source>
        <dbReference type="ARBA" id="ARBA00022723"/>
    </source>
</evidence>
<keyword evidence="5 9" id="KW-0479">Metal-binding</keyword>
<name>A0A1M7K9Z4_9FIRM</name>
<keyword evidence="4 9" id="KW-0949">S-adenosyl-L-methionine</keyword>
<dbReference type="PANTHER" id="PTHR13932:SF5">
    <property type="entry name" value="RADICAL S-ADENOSYL METHIONINE DOMAIN-CONTAINING PROTEIN 1, MITOCHONDRIAL"/>
    <property type="match status" value="1"/>
</dbReference>
<keyword evidence="7 9" id="KW-0411">Iron-sulfur</keyword>
<evidence type="ECO:0000256" key="9">
    <source>
        <dbReference type="RuleBase" id="RU364116"/>
    </source>
</evidence>
<evidence type="ECO:0000256" key="4">
    <source>
        <dbReference type="ARBA" id="ARBA00022691"/>
    </source>
</evidence>
<dbReference type="PANTHER" id="PTHR13932">
    <property type="entry name" value="COPROPORPHYRINIGEN III OXIDASE"/>
    <property type="match status" value="1"/>
</dbReference>
<evidence type="ECO:0000313" key="11">
    <source>
        <dbReference type="EMBL" id="SHM62058.1"/>
    </source>
</evidence>
<reference evidence="11 12" key="1">
    <citation type="submission" date="2016-11" db="EMBL/GenBank/DDBJ databases">
        <authorList>
            <person name="Jaros S."/>
            <person name="Januszkiewicz K."/>
            <person name="Wedrychowicz H."/>
        </authorList>
    </citation>
    <scope>NUCLEOTIDE SEQUENCE [LARGE SCALE GENOMIC DNA]</scope>
    <source>
        <strain evidence="11 12">DSM 15930</strain>
    </source>
</reference>
<evidence type="ECO:0000256" key="3">
    <source>
        <dbReference type="ARBA" id="ARBA00022617"/>
    </source>
</evidence>
<dbReference type="SFLD" id="SFLDF00562">
    <property type="entry name" value="HemN-like__clustered_with_heat"/>
    <property type="match status" value="1"/>
</dbReference>
<keyword evidence="8 9" id="KW-0143">Chaperone</keyword>
<dbReference type="InterPro" id="IPR006638">
    <property type="entry name" value="Elp3/MiaA/NifB-like_rSAM"/>
</dbReference>
<evidence type="ECO:0000313" key="12">
    <source>
        <dbReference type="Proteomes" id="UP000184038"/>
    </source>
</evidence>
<evidence type="ECO:0000256" key="1">
    <source>
        <dbReference type="ARBA" id="ARBA00006100"/>
    </source>
</evidence>
<keyword evidence="9" id="KW-0004">4Fe-4S</keyword>
<dbReference type="InterPro" id="IPR004559">
    <property type="entry name" value="HemW-like"/>
</dbReference>
<evidence type="ECO:0000256" key="6">
    <source>
        <dbReference type="ARBA" id="ARBA00023004"/>
    </source>
</evidence>
<dbReference type="Pfam" id="PF06969">
    <property type="entry name" value="HemN_C"/>
    <property type="match status" value="1"/>
</dbReference>
<dbReference type="CDD" id="cd01335">
    <property type="entry name" value="Radical_SAM"/>
    <property type="match status" value="1"/>
</dbReference>
<dbReference type="GO" id="GO:0006779">
    <property type="term" value="P:porphyrin-containing compound biosynthetic process"/>
    <property type="evidence" value="ECO:0007669"/>
    <property type="project" value="InterPro"/>
</dbReference>
<dbReference type="SFLD" id="SFLDF00288">
    <property type="entry name" value="HemN-like__clustered_with_nucl"/>
    <property type="match status" value="1"/>
</dbReference>
<dbReference type="SFLD" id="SFLDS00029">
    <property type="entry name" value="Radical_SAM"/>
    <property type="match status" value="1"/>
</dbReference>
<dbReference type="GO" id="GO:0005737">
    <property type="term" value="C:cytoplasm"/>
    <property type="evidence" value="ECO:0007669"/>
    <property type="project" value="UniProtKB-SubCell"/>
</dbReference>